<accession>A0A7M4DS78</accession>
<dbReference type="Proteomes" id="UP000419743">
    <property type="component" value="Unassembled WGS sequence"/>
</dbReference>
<gene>
    <name evidence="2" type="ORF">HALOF300_05026</name>
</gene>
<evidence type="ECO:0000256" key="1">
    <source>
        <dbReference type="SAM" id="MobiDB-lite"/>
    </source>
</evidence>
<dbReference type="EMBL" id="CACRYJ010000068">
    <property type="protein sequence ID" value="VZO40322.1"/>
    <property type="molecule type" value="Genomic_DNA"/>
</dbReference>
<comment type="caution">
    <text evidence="2">The sequence shown here is derived from an EMBL/GenBank/DDBJ whole genome shotgun (WGS) entry which is preliminary data.</text>
</comment>
<keyword evidence="3" id="KW-1185">Reference proteome</keyword>
<dbReference type="AlphaFoldDB" id="A0A7M4DS78"/>
<name>A0A7M4DS78_9MICO</name>
<evidence type="ECO:0000313" key="3">
    <source>
        <dbReference type="Proteomes" id="UP000419743"/>
    </source>
</evidence>
<evidence type="ECO:0008006" key="4">
    <source>
        <dbReference type="Google" id="ProtNLM"/>
    </source>
</evidence>
<dbReference type="InterPro" id="IPR011008">
    <property type="entry name" value="Dimeric_a/b-barrel"/>
</dbReference>
<proteinExistence type="predicted"/>
<evidence type="ECO:0000313" key="2">
    <source>
        <dbReference type="EMBL" id="VZO40322.1"/>
    </source>
</evidence>
<feature type="compositionally biased region" description="Basic and acidic residues" evidence="1">
    <location>
        <begin position="124"/>
        <end position="136"/>
    </location>
</feature>
<dbReference type="SUPFAM" id="SSF54909">
    <property type="entry name" value="Dimeric alpha+beta barrel"/>
    <property type="match status" value="1"/>
</dbReference>
<feature type="region of interest" description="Disordered" evidence="1">
    <location>
        <begin position="110"/>
        <end position="136"/>
    </location>
</feature>
<organism evidence="2 3">
    <name type="scientific">Occultella aeris</name>
    <dbReference type="NCBI Taxonomy" id="2761496"/>
    <lineage>
        <taxon>Bacteria</taxon>
        <taxon>Bacillati</taxon>
        <taxon>Actinomycetota</taxon>
        <taxon>Actinomycetes</taxon>
        <taxon>Micrococcales</taxon>
        <taxon>Ruaniaceae</taxon>
        <taxon>Occultella</taxon>
    </lineage>
</organism>
<reference evidence="2 3" key="1">
    <citation type="submission" date="2019-11" db="EMBL/GenBank/DDBJ databases">
        <authorList>
            <person name="Criscuolo A."/>
        </authorList>
    </citation>
    <scope>NUCLEOTIDE SEQUENCE [LARGE SCALE GENOMIC DNA]</scope>
    <source>
        <strain evidence="2">CIP111667</strain>
    </source>
</reference>
<sequence length="136" mass="14578">MVMTQTGVIPTVSYFLVLLRPVPDASATEPPWQEHVHFIDEMVSHGAVLLGGDLDPPVAGARAAYLLHTSTRAEAEAWTGRDPLVRQGSYAPEVIEWSLVGIALNAIHPGPETAGMTAGSTDTSTERTDRRCPSQC</sequence>
<protein>
    <recommendedName>
        <fullName evidence="4">YCII-related domain-containing protein</fullName>
    </recommendedName>
</protein>